<organism evidence="2 3">
    <name type="scientific">Streptomyces gossypii</name>
    <dbReference type="NCBI Taxonomy" id="2883101"/>
    <lineage>
        <taxon>Bacteria</taxon>
        <taxon>Bacillati</taxon>
        <taxon>Actinomycetota</taxon>
        <taxon>Actinomycetes</taxon>
        <taxon>Kitasatosporales</taxon>
        <taxon>Streptomycetaceae</taxon>
        <taxon>Streptomyces</taxon>
    </lineage>
</organism>
<dbReference type="EMBL" id="JAJAGO010000002">
    <property type="protein sequence ID" value="MCT2589275.1"/>
    <property type="molecule type" value="Genomic_DNA"/>
</dbReference>
<evidence type="ECO:0000259" key="1">
    <source>
        <dbReference type="Pfam" id="PF07883"/>
    </source>
</evidence>
<dbReference type="Proteomes" id="UP001156389">
    <property type="component" value="Unassembled WGS sequence"/>
</dbReference>
<comment type="caution">
    <text evidence="2">The sequence shown here is derived from an EMBL/GenBank/DDBJ whole genome shotgun (WGS) entry which is preliminary data.</text>
</comment>
<dbReference type="InterPro" id="IPR013096">
    <property type="entry name" value="Cupin_2"/>
</dbReference>
<sequence>MHVITPDLARTTTTPNAVVTSLATPALGSTALTSWQVRMRPGAAGPLHTMDKEQIHVVTAGSLTISIGDRTETVTAGSALIVPAGAERRVQAGDEGLEALVSMPAGGQVTVPGEAPRPLPWAQ</sequence>
<evidence type="ECO:0000313" key="2">
    <source>
        <dbReference type="EMBL" id="MCT2589275.1"/>
    </source>
</evidence>
<reference evidence="2 3" key="1">
    <citation type="submission" date="2021-10" db="EMBL/GenBank/DDBJ databases">
        <title>Streptomyces gossypii sp. nov., isolated from soil collected from cotton field.</title>
        <authorList>
            <person name="Ge X."/>
            <person name="Chen X."/>
            <person name="Liu W."/>
        </authorList>
    </citation>
    <scope>NUCLEOTIDE SEQUENCE [LARGE SCALE GENOMIC DNA]</scope>
    <source>
        <strain evidence="2 3">N2-109</strain>
    </source>
</reference>
<evidence type="ECO:0000313" key="3">
    <source>
        <dbReference type="Proteomes" id="UP001156389"/>
    </source>
</evidence>
<keyword evidence="3" id="KW-1185">Reference proteome</keyword>
<feature type="domain" description="Cupin type-2" evidence="1">
    <location>
        <begin position="37"/>
        <end position="101"/>
    </location>
</feature>
<name>A0ABT2JN24_9ACTN</name>
<dbReference type="InterPro" id="IPR011051">
    <property type="entry name" value="RmlC_Cupin_sf"/>
</dbReference>
<dbReference type="Gene3D" id="2.60.120.10">
    <property type="entry name" value="Jelly Rolls"/>
    <property type="match status" value="1"/>
</dbReference>
<proteinExistence type="predicted"/>
<protein>
    <submittedName>
        <fullName evidence="2">Cupin domain-containing protein</fullName>
    </submittedName>
</protein>
<accession>A0ABT2JN24</accession>
<dbReference type="SUPFAM" id="SSF51182">
    <property type="entry name" value="RmlC-like cupins"/>
    <property type="match status" value="1"/>
</dbReference>
<dbReference type="RefSeq" id="WP_260216256.1">
    <property type="nucleotide sequence ID" value="NZ_JAJAGO010000002.1"/>
</dbReference>
<dbReference type="InterPro" id="IPR014710">
    <property type="entry name" value="RmlC-like_jellyroll"/>
</dbReference>
<gene>
    <name evidence="2" type="ORF">LHJ74_04890</name>
</gene>
<dbReference type="Pfam" id="PF07883">
    <property type="entry name" value="Cupin_2"/>
    <property type="match status" value="1"/>
</dbReference>